<dbReference type="Pfam" id="PF03551">
    <property type="entry name" value="PadR"/>
    <property type="match status" value="1"/>
</dbReference>
<dbReference type="eggNOG" id="COG1695">
    <property type="taxonomic scope" value="Bacteria"/>
</dbReference>
<dbReference type="OrthoDB" id="1683430at2"/>
<evidence type="ECO:0000256" key="1">
    <source>
        <dbReference type="SAM" id="MobiDB-lite"/>
    </source>
</evidence>
<organism evidence="3 4">
    <name type="scientific">Beutenbergia cavernae (strain ATCC BAA-8 / DSM 12333 / CCUG 43141 / JCM 11478 / NBRC 16432 / NCIMB 13614 / HKI 0122)</name>
    <dbReference type="NCBI Taxonomy" id="471853"/>
    <lineage>
        <taxon>Bacteria</taxon>
        <taxon>Bacillati</taxon>
        <taxon>Actinomycetota</taxon>
        <taxon>Actinomycetes</taxon>
        <taxon>Micrococcales</taxon>
        <taxon>Beutenbergiaceae</taxon>
        <taxon>Beutenbergia</taxon>
    </lineage>
</organism>
<dbReference type="InterPro" id="IPR011991">
    <property type="entry name" value="ArsR-like_HTH"/>
</dbReference>
<dbReference type="PANTHER" id="PTHR43252">
    <property type="entry name" value="TRANSCRIPTIONAL REGULATOR YQJI"/>
    <property type="match status" value="1"/>
</dbReference>
<dbReference type="RefSeq" id="WP_015884580.1">
    <property type="nucleotide sequence ID" value="NC_012669.1"/>
</dbReference>
<dbReference type="InterPro" id="IPR036388">
    <property type="entry name" value="WH-like_DNA-bd_sf"/>
</dbReference>
<feature type="region of interest" description="Disordered" evidence="1">
    <location>
        <begin position="256"/>
        <end position="277"/>
    </location>
</feature>
<feature type="domain" description="Transcription regulator PadR N-terminal" evidence="2">
    <location>
        <begin position="118"/>
        <end position="186"/>
    </location>
</feature>
<accession>C5C5Y5</accession>
<dbReference type="CDD" id="cd00090">
    <property type="entry name" value="HTH_ARSR"/>
    <property type="match status" value="1"/>
</dbReference>
<gene>
    <name evidence="3" type="ordered locus">Bcav_4102</name>
</gene>
<dbReference type="PANTHER" id="PTHR43252:SF2">
    <property type="entry name" value="TRANSCRIPTION REGULATOR, PADR-LIKE FAMILY"/>
    <property type="match status" value="1"/>
</dbReference>
<feature type="region of interest" description="Disordered" evidence="1">
    <location>
        <begin position="1"/>
        <end position="110"/>
    </location>
</feature>
<dbReference type="AlphaFoldDB" id="C5C5Y5"/>
<feature type="compositionally biased region" description="Basic residues" evidence="1">
    <location>
        <begin position="28"/>
        <end position="40"/>
    </location>
</feature>
<dbReference type="Proteomes" id="UP000007962">
    <property type="component" value="Chromosome"/>
</dbReference>
<keyword evidence="4" id="KW-1185">Reference proteome</keyword>
<protein>
    <submittedName>
        <fullName evidence="3">Transcriptional regulator, PadR-like family</fullName>
    </submittedName>
</protein>
<evidence type="ECO:0000313" key="3">
    <source>
        <dbReference type="EMBL" id="ACQ82343.1"/>
    </source>
</evidence>
<dbReference type="STRING" id="471853.Bcav_4102"/>
<dbReference type="EMBL" id="CP001618">
    <property type="protein sequence ID" value="ACQ82343.1"/>
    <property type="molecule type" value="Genomic_DNA"/>
</dbReference>
<dbReference type="KEGG" id="bcv:Bcav_4102"/>
<dbReference type="Gene3D" id="1.10.10.10">
    <property type="entry name" value="Winged helix-like DNA-binding domain superfamily/Winged helix DNA-binding domain"/>
    <property type="match status" value="1"/>
</dbReference>
<evidence type="ECO:0000259" key="2">
    <source>
        <dbReference type="Pfam" id="PF03551"/>
    </source>
</evidence>
<dbReference type="InterPro" id="IPR036390">
    <property type="entry name" value="WH_DNA-bd_sf"/>
</dbReference>
<sequence>MNHRHFTRPDSQAPEASEFDTAFDAGRRGPRPGGPRRRRGGFAGPEDSPDGGRGRRRGGRGPFAEGDVPEGGRGRRGGRSPFDEGFGGAEFHRHPHGPGGRGRGRGGRAGRGDVRAAVLLLLHEEPMHGYQLMQEIAERSGGSWRPSPGAIYPALNLLADEGLVELSAEGGRRLASLTDAGRAHVTEHADALGNPWADGAGRGPSAHRQLREAIETVGVAAHQVARTGSPDQVAASLAALEAARRELYLILAGEASSASAGEEPGHADGSDAAPSGS</sequence>
<proteinExistence type="predicted"/>
<evidence type="ECO:0000313" key="4">
    <source>
        <dbReference type="Proteomes" id="UP000007962"/>
    </source>
</evidence>
<dbReference type="SUPFAM" id="SSF46785">
    <property type="entry name" value="Winged helix' DNA-binding domain"/>
    <property type="match status" value="1"/>
</dbReference>
<name>C5C5Y5_BEUC1</name>
<dbReference type="InterPro" id="IPR005149">
    <property type="entry name" value="Tscrpt_reg_PadR_N"/>
</dbReference>
<reference evidence="3 4" key="1">
    <citation type="journal article" date="2009" name="Stand. Genomic Sci.">
        <title>Complete genome sequence of Beutenbergia cavernae type strain (HKI 0122).</title>
        <authorList>
            <person name="Land M."/>
            <person name="Pukall R."/>
            <person name="Abt B."/>
            <person name="Goker M."/>
            <person name="Rohde M."/>
            <person name="Glavina Del Rio T."/>
            <person name="Tice H."/>
            <person name="Copeland A."/>
            <person name="Cheng J.F."/>
            <person name="Lucas S."/>
            <person name="Chen F."/>
            <person name="Nolan M."/>
            <person name="Bruce D."/>
            <person name="Goodwin L."/>
            <person name="Pitluck S."/>
            <person name="Ivanova N."/>
            <person name="Mavromatis K."/>
            <person name="Ovchinnikova G."/>
            <person name="Pati A."/>
            <person name="Chen A."/>
            <person name="Palaniappan K."/>
            <person name="Hauser L."/>
            <person name="Chang Y.J."/>
            <person name="Jefferies C.C."/>
            <person name="Saunders E."/>
            <person name="Brettin T."/>
            <person name="Detter J.C."/>
            <person name="Han C."/>
            <person name="Chain P."/>
            <person name="Bristow J."/>
            <person name="Eisen J.A."/>
            <person name="Markowitz V."/>
            <person name="Hugenholtz P."/>
            <person name="Kyrpides N.C."/>
            <person name="Klenk H.P."/>
            <person name="Lapidus A."/>
        </authorList>
    </citation>
    <scope>NUCLEOTIDE SEQUENCE [LARGE SCALE GENOMIC DNA]</scope>
    <source>
        <strain evidence="4">ATCC BAA-8 / DSM 12333 / NBRC 16432</strain>
    </source>
</reference>
<dbReference type="HOGENOM" id="CLU_063440_1_2_11"/>